<dbReference type="NCBIfam" id="NF004885">
    <property type="entry name" value="PRK06246.1"/>
    <property type="match status" value="1"/>
</dbReference>
<sequence length="278" mass="29740">MRELAYEAVVEAVCDLCIEANRILPSDLKTRLQHACDEEESPLGRQALGDLVRNYEMAEQMCLPICQDTGMAVVFADIGEDVHVQGLTEAVNEGVRRGYLEGLLRCSIVGDPLRRINTGDNTPAMLHLRIVPGDRLSLTVAPKGAGSENMSAIRMMTPAAGEEDLVRVVTEIAVQAGSNPCPPLVIGVGIGGNFEGCALLAKRALCRDTSLRNPDPLYAQLEARMLEAVNRTGIGPQGFGGRVTALAVNIETGPTHIASLPVAVNMGCHVTRHAQRVL</sequence>
<dbReference type="PANTHER" id="PTHR30389:SF17">
    <property type="entry name" value="L(+)-TARTRATE DEHYDRATASE SUBUNIT ALPHA-RELATED"/>
    <property type="match status" value="1"/>
</dbReference>
<keyword evidence="2" id="KW-0004">4Fe-4S</keyword>
<dbReference type="InterPro" id="IPR051208">
    <property type="entry name" value="Class-I_Fumarase/Tartrate_DH"/>
</dbReference>
<organism evidence="8 10">
    <name type="scientific">Anaerotruncus colihominis</name>
    <dbReference type="NCBI Taxonomy" id="169435"/>
    <lineage>
        <taxon>Bacteria</taxon>
        <taxon>Bacillati</taxon>
        <taxon>Bacillota</taxon>
        <taxon>Clostridia</taxon>
        <taxon>Eubacteriales</taxon>
        <taxon>Oscillospiraceae</taxon>
        <taxon>Anaerotruncus</taxon>
    </lineage>
</organism>
<feature type="domain" description="Fe-S hydro-lyase tartrate dehydratase alpha-type catalytic" evidence="7">
    <location>
        <begin position="11"/>
        <end position="275"/>
    </location>
</feature>
<reference evidence="8 10" key="1">
    <citation type="submission" date="2015-09" db="EMBL/GenBank/DDBJ databases">
        <authorList>
            <consortium name="Pathogen Informatics"/>
        </authorList>
    </citation>
    <scope>NUCLEOTIDE SEQUENCE [LARGE SCALE GENOMIC DNA]</scope>
    <source>
        <strain evidence="8 10">2789STDY5834939</strain>
    </source>
</reference>
<evidence type="ECO:0000313" key="10">
    <source>
        <dbReference type="Proteomes" id="UP000095765"/>
    </source>
</evidence>
<comment type="similarity">
    <text evidence="1">Belongs to the class-I fumarase family.</text>
</comment>
<evidence type="ECO:0000256" key="1">
    <source>
        <dbReference type="ARBA" id="ARBA00008876"/>
    </source>
</evidence>
<dbReference type="NCBIfam" id="TIGR00722">
    <property type="entry name" value="ttdA_fumA_fumB"/>
    <property type="match status" value="1"/>
</dbReference>
<protein>
    <submittedName>
        <fullName evidence="9">Fumarate hydratase</fullName>
    </submittedName>
    <submittedName>
        <fullName evidence="8">L(+)-tartrate dehydratase subunit alpha</fullName>
        <ecNumber evidence="8">4.2.1.32</ecNumber>
    </submittedName>
</protein>
<dbReference type="GO" id="GO:0051539">
    <property type="term" value="F:4 iron, 4 sulfur cluster binding"/>
    <property type="evidence" value="ECO:0007669"/>
    <property type="project" value="UniProtKB-KW"/>
</dbReference>
<dbReference type="GO" id="GO:0046872">
    <property type="term" value="F:metal ion binding"/>
    <property type="evidence" value="ECO:0007669"/>
    <property type="project" value="UniProtKB-KW"/>
</dbReference>
<keyword evidence="6 8" id="KW-0456">Lyase</keyword>
<evidence type="ECO:0000256" key="6">
    <source>
        <dbReference type="ARBA" id="ARBA00023239"/>
    </source>
</evidence>
<evidence type="ECO:0000313" key="11">
    <source>
        <dbReference type="Proteomes" id="UP000260828"/>
    </source>
</evidence>
<keyword evidence="5" id="KW-0411">Iron-sulfur</keyword>
<evidence type="ECO:0000313" key="8">
    <source>
        <dbReference type="EMBL" id="CUQ13827.1"/>
    </source>
</evidence>
<dbReference type="OrthoDB" id="9798978at2"/>
<accession>A0A174U0Z2</accession>
<dbReference type="EMBL" id="CZBE01000029">
    <property type="protein sequence ID" value="CUQ13827.1"/>
    <property type="molecule type" value="Genomic_DNA"/>
</dbReference>
<dbReference type="RefSeq" id="WP_055245954.1">
    <property type="nucleotide sequence ID" value="NZ_CZBE01000029.1"/>
</dbReference>
<evidence type="ECO:0000259" key="7">
    <source>
        <dbReference type="Pfam" id="PF05681"/>
    </source>
</evidence>
<proteinExistence type="inferred from homology"/>
<evidence type="ECO:0000256" key="3">
    <source>
        <dbReference type="ARBA" id="ARBA00022723"/>
    </source>
</evidence>
<dbReference type="Proteomes" id="UP000095765">
    <property type="component" value="Unassembled WGS sequence"/>
</dbReference>
<evidence type="ECO:0000256" key="2">
    <source>
        <dbReference type="ARBA" id="ARBA00022485"/>
    </source>
</evidence>
<evidence type="ECO:0000256" key="4">
    <source>
        <dbReference type="ARBA" id="ARBA00023004"/>
    </source>
</evidence>
<reference evidence="9 11" key="2">
    <citation type="submission" date="2018-08" db="EMBL/GenBank/DDBJ databases">
        <title>A genome reference for cultivated species of the human gut microbiota.</title>
        <authorList>
            <person name="Zou Y."/>
            <person name="Xue W."/>
            <person name="Luo G."/>
        </authorList>
    </citation>
    <scope>NUCLEOTIDE SEQUENCE [LARGE SCALE GENOMIC DNA]</scope>
    <source>
        <strain evidence="9 11">TF05-12AC</strain>
    </source>
</reference>
<keyword evidence="3" id="KW-0479">Metal-binding</keyword>
<name>A0A174U0Z2_9FIRM</name>
<dbReference type="GO" id="GO:0008730">
    <property type="term" value="F:L(+)-tartrate dehydratase activity"/>
    <property type="evidence" value="ECO:0007669"/>
    <property type="project" value="UniProtKB-EC"/>
</dbReference>
<dbReference type="EMBL" id="QVME01000001">
    <property type="protein sequence ID" value="RGE69693.1"/>
    <property type="molecule type" value="Genomic_DNA"/>
</dbReference>
<dbReference type="Pfam" id="PF05681">
    <property type="entry name" value="Fumerase"/>
    <property type="match status" value="1"/>
</dbReference>
<evidence type="ECO:0000313" key="9">
    <source>
        <dbReference type="EMBL" id="RGE69693.1"/>
    </source>
</evidence>
<dbReference type="AlphaFoldDB" id="A0A174U0Z2"/>
<gene>
    <name evidence="8" type="primary">ttdA</name>
    <name evidence="9" type="ORF">DXC40_01090</name>
    <name evidence="8" type="ORF">ERS852551_03267</name>
</gene>
<dbReference type="EC" id="4.2.1.32" evidence="8"/>
<evidence type="ECO:0000256" key="5">
    <source>
        <dbReference type="ARBA" id="ARBA00023014"/>
    </source>
</evidence>
<dbReference type="InterPro" id="IPR004646">
    <property type="entry name" value="Fe-S_hydro-lyase_TtdA-typ_cat"/>
</dbReference>
<keyword evidence="4" id="KW-0408">Iron</keyword>
<dbReference type="Proteomes" id="UP000260828">
    <property type="component" value="Unassembled WGS sequence"/>
</dbReference>
<dbReference type="PANTHER" id="PTHR30389">
    <property type="entry name" value="FUMARATE HYDRATASE-RELATED"/>
    <property type="match status" value="1"/>
</dbReference>